<evidence type="ECO:0000259" key="8">
    <source>
        <dbReference type="SMART" id="SM00965"/>
    </source>
</evidence>
<evidence type="ECO:0000256" key="2">
    <source>
        <dbReference type="ARBA" id="ARBA00022448"/>
    </source>
</evidence>
<dbReference type="Gene3D" id="2.60.40.1120">
    <property type="entry name" value="Carboxypeptidase-like, regulatory domain"/>
    <property type="match status" value="1"/>
</dbReference>
<dbReference type="RefSeq" id="WP_127075505.1">
    <property type="nucleotide sequence ID" value="NZ_CP032819.1"/>
</dbReference>
<accession>A0A3S9VXZ2</accession>
<comment type="similarity">
    <text evidence="7">Belongs to the TonB-dependent receptor family.</text>
</comment>
<dbReference type="InterPro" id="IPR023996">
    <property type="entry name" value="TonB-dep_OMP_SusC/RagA"/>
</dbReference>
<dbReference type="KEGG" id="buy:D8S85_18915"/>
<evidence type="ECO:0000256" key="6">
    <source>
        <dbReference type="ARBA" id="ARBA00023237"/>
    </source>
</evidence>
<dbReference type="InterPro" id="IPR011662">
    <property type="entry name" value="Secretin/TonB_short_N"/>
</dbReference>
<evidence type="ECO:0000256" key="1">
    <source>
        <dbReference type="ARBA" id="ARBA00004571"/>
    </source>
</evidence>
<keyword evidence="5 7" id="KW-0472">Membrane</keyword>
<dbReference type="InterPro" id="IPR036942">
    <property type="entry name" value="Beta-barrel_TonB_sf"/>
</dbReference>
<dbReference type="Pfam" id="PF07660">
    <property type="entry name" value="STN"/>
    <property type="match status" value="1"/>
</dbReference>
<evidence type="ECO:0000313" key="10">
    <source>
        <dbReference type="Proteomes" id="UP000270673"/>
    </source>
</evidence>
<evidence type="ECO:0000313" key="9">
    <source>
        <dbReference type="EMBL" id="AZS31409.1"/>
    </source>
</evidence>
<evidence type="ECO:0000256" key="3">
    <source>
        <dbReference type="ARBA" id="ARBA00022452"/>
    </source>
</evidence>
<keyword evidence="3 7" id="KW-1134">Transmembrane beta strand</keyword>
<dbReference type="InterPro" id="IPR039426">
    <property type="entry name" value="TonB-dep_rcpt-like"/>
</dbReference>
<dbReference type="InterPro" id="IPR012910">
    <property type="entry name" value="Plug_dom"/>
</dbReference>
<dbReference type="Gene3D" id="2.40.170.20">
    <property type="entry name" value="TonB-dependent receptor, beta-barrel domain"/>
    <property type="match status" value="1"/>
</dbReference>
<name>A0A3S9VXZ2_9BACT</name>
<evidence type="ECO:0000256" key="7">
    <source>
        <dbReference type="PROSITE-ProRule" id="PRU01360"/>
    </source>
</evidence>
<dbReference type="InterPro" id="IPR023997">
    <property type="entry name" value="TonB-dep_OMP_SusC/RagA_CS"/>
</dbReference>
<dbReference type="NCBIfam" id="TIGR04057">
    <property type="entry name" value="SusC_RagA_signa"/>
    <property type="match status" value="1"/>
</dbReference>
<dbReference type="PROSITE" id="PS52016">
    <property type="entry name" value="TONB_DEPENDENT_REC_3"/>
    <property type="match status" value="1"/>
</dbReference>
<dbReference type="OrthoDB" id="668629at2"/>
<dbReference type="Pfam" id="PF07715">
    <property type="entry name" value="Plug"/>
    <property type="match status" value="1"/>
</dbReference>
<dbReference type="SMART" id="SM00965">
    <property type="entry name" value="STN"/>
    <property type="match status" value="1"/>
</dbReference>
<dbReference type="Proteomes" id="UP000270673">
    <property type="component" value="Chromosome"/>
</dbReference>
<dbReference type="EMBL" id="CP032819">
    <property type="protein sequence ID" value="AZS31409.1"/>
    <property type="molecule type" value="Genomic_DNA"/>
</dbReference>
<comment type="subcellular location">
    <subcellularLocation>
        <location evidence="1 7">Cell outer membrane</location>
        <topology evidence="1 7">Multi-pass membrane protein</topology>
    </subcellularLocation>
</comment>
<keyword evidence="6 7" id="KW-0998">Cell outer membrane</keyword>
<dbReference type="NCBIfam" id="TIGR04056">
    <property type="entry name" value="OMP_RagA_SusC"/>
    <property type="match status" value="1"/>
</dbReference>
<dbReference type="InterPro" id="IPR008969">
    <property type="entry name" value="CarboxyPept-like_regulatory"/>
</dbReference>
<dbReference type="SUPFAM" id="SSF49464">
    <property type="entry name" value="Carboxypeptidase regulatory domain-like"/>
    <property type="match status" value="1"/>
</dbReference>
<dbReference type="AlphaFoldDB" id="A0A3S9VXZ2"/>
<reference evidence="9 10" key="1">
    <citation type="submission" date="2018-10" db="EMBL/GenBank/DDBJ databases">
        <title>Butyricimonas faecalis sp. nov., isolated from human faeces and emended description of the genus Butyricimonas.</title>
        <authorList>
            <person name="Le Roy T."/>
            <person name="Van der Smissen P."/>
            <person name="Paquot A."/>
            <person name="Delzenne N."/>
            <person name="Muccioli G."/>
            <person name="Collet J.-F."/>
            <person name="Cani P.D."/>
        </authorList>
    </citation>
    <scope>NUCLEOTIDE SEQUENCE [LARGE SCALE GENOMIC DNA]</scope>
    <source>
        <strain evidence="9 10">H184</strain>
    </source>
</reference>
<sequence>MKKNENYDVGCCFYIMKRLFLGILLVFFSIFNGQAQKKEVRVTLDVKGNSLQQVFKEITRQTGYKFVYSSSLLPENVKVSLTVKNETLERTLELCLKGTDLGFKVEESHVIISPRLPKEQNMNVTVYEGTVVDVNGDGVPGVTIVLKGTSQGVATNAEGRFEMAVPEGEDQVLVFSFVGMKTVEVKLKNQKNLQVTLEDDVTEVEEVVVNGLFTQNRNSYTGAVSTVKGEDLLRVSQTNFFQALSILTPGLRIVENNEQGSNPNYIPEIIIRGTTSIASQGELGLNRPLIILDGVEITLEQLYDLDMYEIDRVDVLKDASATALYGDKAANGVIVVQRKKVTDSKLRVRYNFVPNVQFPDVSSFNLCNAEQKLELERLYGEYVDAKGEKDEEYNRKYQLVKSGVNTDWKSKPLRNSWSFKHSLAVTGRGGGVDYGINLSYGDTRGVMKGDFHQTYGIGFYFSYNVAEKLNLNYRSNWTETDSKNSPYGSFADFVKINPYDAPKDEYGNWNESLSFGFRNPLYDATTGGFSKSTIKNFTNSLGARWDIIKNLYATGTFSYTQSNTQSDVYDSPTSSTWSDKLEKSQKGSYTITGSKGNSWSLTYALNYSKLFGEDNTTILSLHGGGTASHNRRSNFSFLGVGFLKPEFDDLSYASSYPASGKPSGTETISTSVGWYVNLNFIYDNRYFVDGSFRTSGGSNYGTDNLYSPYWSCGVGWNAQNEAFLKDSWVDLLRFRLSVGYVGSSNFGGIKPMTIYQYDPENTYYTGLGAIPSSMGNDQLKAQRTLTWNGGVGISLFDGRVDVNLDGYKQISKDLLLSISLPPSAGISSTMANLGESENWGIEWSVSGQIIKKTDMFWRITLNGSKTRNKITKISSSLKRQNSENRDEVTLSSPKFQYEEGESQDAIYAVRSKGIDPATGQEIFIKKDGTYTFKFDPQDKVAVGISVPKMQGSIMSSFAWKSVSVNMALSYTWGGDIYNSTRAAKIENIDYRVNVDKRAFTERWKKAGDVVDYIRIDPNMPYNHSERFVERQNELYLSSLGINYDVNPSWVRRIGLKKLMVGVTFSDVLRLSTVKYERGTSYPYMRGFNFTISPTF</sequence>
<dbReference type="Gene3D" id="2.170.130.10">
    <property type="entry name" value="TonB-dependent receptor, plug domain"/>
    <property type="match status" value="1"/>
</dbReference>
<dbReference type="GO" id="GO:0009279">
    <property type="term" value="C:cell outer membrane"/>
    <property type="evidence" value="ECO:0007669"/>
    <property type="project" value="UniProtKB-SubCell"/>
</dbReference>
<feature type="domain" description="Secretin/TonB short N-terminal" evidence="8">
    <location>
        <begin position="64"/>
        <end position="115"/>
    </location>
</feature>
<gene>
    <name evidence="9" type="ORF">D8S85_18915</name>
</gene>
<dbReference type="SUPFAM" id="SSF56935">
    <property type="entry name" value="Porins"/>
    <property type="match status" value="1"/>
</dbReference>
<organism evidence="9 10">
    <name type="scientific">Butyricimonas faecalis</name>
    <dbReference type="NCBI Taxonomy" id="2093856"/>
    <lineage>
        <taxon>Bacteria</taxon>
        <taxon>Pseudomonadati</taxon>
        <taxon>Bacteroidota</taxon>
        <taxon>Bacteroidia</taxon>
        <taxon>Bacteroidales</taxon>
        <taxon>Odoribacteraceae</taxon>
        <taxon>Butyricimonas</taxon>
    </lineage>
</organism>
<keyword evidence="10" id="KW-1185">Reference proteome</keyword>
<proteinExistence type="inferred from homology"/>
<keyword evidence="2 7" id="KW-0813">Transport</keyword>
<evidence type="ECO:0000256" key="4">
    <source>
        <dbReference type="ARBA" id="ARBA00022692"/>
    </source>
</evidence>
<dbReference type="Pfam" id="PF13715">
    <property type="entry name" value="CarbopepD_reg_2"/>
    <property type="match status" value="1"/>
</dbReference>
<protein>
    <submittedName>
        <fullName evidence="9">SusC/RagA family TonB-linked outer membrane protein</fullName>
    </submittedName>
</protein>
<evidence type="ECO:0000256" key="5">
    <source>
        <dbReference type="ARBA" id="ARBA00023136"/>
    </source>
</evidence>
<keyword evidence="4 7" id="KW-0812">Transmembrane</keyword>
<dbReference type="InterPro" id="IPR037066">
    <property type="entry name" value="Plug_dom_sf"/>
</dbReference>